<name>A0ABW9P2A0_9ACTN</name>
<accession>A0ABW9P2A0</accession>
<dbReference type="Proteomes" id="UP000460558">
    <property type="component" value="Unassembled WGS sequence"/>
</dbReference>
<evidence type="ECO:0000313" key="2">
    <source>
        <dbReference type="EMBL" id="MQS39726.1"/>
    </source>
</evidence>
<protein>
    <submittedName>
        <fullName evidence="2">Uncharacterized protein</fullName>
    </submittedName>
</protein>
<gene>
    <name evidence="2" type="ORF">FFZ77_30330</name>
</gene>
<evidence type="ECO:0000313" key="3">
    <source>
        <dbReference type="Proteomes" id="UP000460558"/>
    </source>
</evidence>
<evidence type="ECO:0000256" key="1">
    <source>
        <dbReference type="SAM" id="MobiDB-lite"/>
    </source>
</evidence>
<keyword evidence="3" id="KW-1185">Reference proteome</keyword>
<dbReference type="EMBL" id="VDEQ01000364">
    <property type="protein sequence ID" value="MQS39726.1"/>
    <property type="molecule type" value="Genomic_DNA"/>
</dbReference>
<feature type="region of interest" description="Disordered" evidence="1">
    <location>
        <begin position="30"/>
        <end position="55"/>
    </location>
</feature>
<organism evidence="2 3">
    <name type="scientific">Streptomyces katsurahamanus</name>
    <dbReference type="NCBI Taxonomy" id="2577098"/>
    <lineage>
        <taxon>Bacteria</taxon>
        <taxon>Bacillati</taxon>
        <taxon>Actinomycetota</taxon>
        <taxon>Actinomycetes</taxon>
        <taxon>Kitasatosporales</taxon>
        <taxon>Streptomycetaceae</taxon>
        <taxon>Streptomyces</taxon>
    </lineage>
</organism>
<sequence length="118" mass="12294">MLTAENADSTPYTSGAEKLVTPVQRLKSAMLSGAASSRTREPASSSAHTAASRRHWLVRRARMSAGTLSKPAMARSAEPAKNGMLIIGAALRSCGRDSSGRLLWAVEGCAGVAGRPVE</sequence>
<reference evidence="2 3" key="1">
    <citation type="submission" date="2019-06" db="EMBL/GenBank/DDBJ databases">
        <title>Comparative genomics and metabolomics analyses of clavulanic acid producing Streptomyces species provides insight into specialized metabolism and evolution of beta-lactam biosynthetic gene clusters.</title>
        <authorList>
            <person name="Moore M.A."/>
            <person name="Cruz-Morales P."/>
            <person name="Barona Gomez F."/>
            <person name="Kapil T."/>
        </authorList>
    </citation>
    <scope>NUCLEOTIDE SEQUENCE [LARGE SCALE GENOMIC DNA]</scope>
    <source>
        <strain evidence="2 3">T-272</strain>
    </source>
</reference>
<proteinExistence type="predicted"/>
<comment type="caution">
    <text evidence="2">The sequence shown here is derived from an EMBL/GenBank/DDBJ whole genome shotgun (WGS) entry which is preliminary data.</text>
</comment>